<dbReference type="InterPro" id="IPR002192">
    <property type="entry name" value="PPDK_AMP/ATP-bd"/>
</dbReference>
<keyword evidence="3" id="KW-0808">Transferase</keyword>
<dbReference type="InterPro" id="IPR036637">
    <property type="entry name" value="Phosphohistidine_dom_sf"/>
</dbReference>
<dbReference type="InterPro" id="IPR008279">
    <property type="entry name" value="PEP-util_enz_mobile_dom"/>
</dbReference>
<dbReference type="eggNOG" id="COG3848">
    <property type="taxonomic scope" value="Bacteria"/>
</dbReference>
<feature type="domain" description="Pyruvate phosphate dikinase AMP/ATP-binding" evidence="2">
    <location>
        <begin position="59"/>
        <end position="276"/>
    </location>
</feature>
<dbReference type="STRING" id="642492.Clole_3996"/>
<dbReference type="Gene3D" id="3.50.30.10">
    <property type="entry name" value="Phosphohistidine domain"/>
    <property type="match status" value="1"/>
</dbReference>
<dbReference type="SUPFAM" id="SSF52009">
    <property type="entry name" value="Phosphohistidine domain"/>
    <property type="match status" value="1"/>
</dbReference>
<dbReference type="InterPro" id="IPR051549">
    <property type="entry name" value="PEP_Utilizing_Enz"/>
</dbReference>
<proteinExistence type="predicted"/>
<sequence length="879" mass="99395">MKYIKHGSELTKEERKQIGGKASALLGLAQGSFHIPEWVVVLPSAFEATKDLEQRELFEQEVRETISALGGDDRYAVRSSALSEDGIATSFAGQFETYLWVDAKDVVAAVYKVWESGFSERVKAYKEQRMLGGEVEVPAVIIQRMVCSSAAGVAFAVNPTNGDIKTAIVSAVFGLGSALVDGACDADVYEVDQKGQVLSKVLGEKEMKHGIEEGELKTIETPNQKDKVVLQDSEIQAVASLARKASRHFNKYQDIEWAFEDGQLYLLQSRPITTLGLTLEEQGTVGVFDNSNIAESYIGTTMPLTFSFIRKAYAEVYRQFCRNFGVSETIIQKETQIFDNMLGFVDHRVYYNLVSWYKLLAILPGYQFNKKFMEQMMGVKGELPEAFLKSIETPEAKGLDRTKDLLRLIKTGFKMLGEYRRLEKSIRKFYIRLDESLEKVDVQNMRLDELYSYYKLLEKKLMTKWDAPLANDFFCMIGHGLLRSLSKKWLEDESLANQFLIGQGDIISAKPAEMIGQMGTYVREKALGKLFLEGGLQTIEIEIERLPELRKQINEYLTTFSDRCLDELKLESRTVADDPLVLYRAIGANSMNVRRVESYDLNQMIEEKVNSKLKGLKRRRYIKVLKAARRLVRNRENLRFERTRLFGRVRQIFLEIGMRWASTGLIDNQEDIFYLEVSEILGVIDHTATSYNLKELVAVRKLDYERDTLKEDPPRRFMVKGCFGSSKRIDNFNEAMQNELGKMMKGGEIESGESQESKQDSTEHSSILTGLGCSAGIVEGYARVVLNPKEARLQFGEILIAKQTDPGWILLFNMAAGVVVERGSLLSHAAIVSRELGLPAVVSVEQVTTRIQDGDYIKLDGAKGIVEILKRNEEVIINS</sequence>
<dbReference type="PANTHER" id="PTHR43615:SF1">
    <property type="entry name" value="PPDK_N DOMAIN-CONTAINING PROTEIN"/>
    <property type="match status" value="1"/>
</dbReference>
<dbReference type="Proteomes" id="UP000008467">
    <property type="component" value="Chromosome"/>
</dbReference>
<dbReference type="InterPro" id="IPR013815">
    <property type="entry name" value="ATP_grasp_subdomain_1"/>
</dbReference>
<gene>
    <name evidence="3" type="ordered locus">Clole_3996</name>
</gene>
<dbReference type="AlphaFoldDB" id="F2JKF9"/>
<dbReference type="EC" id="2.7.9.2" evidence="3"/>
<keyword evidence="3" id="KW-0670">Pyruvate</keyword>
<accession>F2JKF9</accession>
<dbReference type="Gene3D" id="3.30.470.20">
    <property type="entry name" value="ATP-grasp fold, B domain"/>
    <property type="match status" value="1"/>
</dbReference>
<evidence type="ECO:0000313" key="3">
    <source>
        <dbReference type="EMBL" id="ADZ85674.1"/>
    </source>
</evidence>
<dbReference type="RefSeq" id="WP_013658947.1">
    <property type="nucleotide sequence ID" value="NC_015275.1"/>
</dbReference>
<dbReference type="GO" id="GO:0008986">
    <property type="term" value="F:pyruvate, water dikinase activity"/>
    <property type="evidence" value="ECO:0007669"/>
    <property type="project" value="UniProtKB-EC"/>
</dbReference>
<reference evidence="3 4" key="1">
    <citation type="journal article" date="2011" name="J. Bacteriol.">
        <title>Complete genome sequence of the cellulose-degrading bacterium Cellulosilyticum lentocellum.</title>
        <authorList>
            <consortium name="US DOE Joint Genome Institute"/>
            <person name="Miller D.A."/>
            <person name="Suen G."/>
            <person name="Bruce D."/>
            <person name="Copeland A."/>
            <person name="Cheng J.F."/>
            <person name="Detter C."/>
            <person name="Goodwin L.A."/>
            <person name="Han C.S."/>
            <person name="Hauser L.J."/>
            <person name="Land M.L."/>
            <person name="Lapidus A."/>
            <person name="Lucas S."/>
            <person name="Meincke L."/>
            <person name="Pitluck S."/>
            <person name="Tapia R."/>
            <person name="Teshima H."/>
            <person name="Woyke T."/>
            <person name="Fox B.G."/>
            <person name="Angert E.R."/>
            <person name="Currie C.R."/>
        </authorList>
    </citation>
    <scope>NUCLEOTIDE SEQUENCE [LARGE SCALE GENOMIC DNA]</scope>
    <source>
        <strain evidence="4">ATCC 49066 / DSM 5427 / NCIMB 11756 / RHM5</strain>
    </source>
</reference>
<dbReference type="KEGG" id="cle:Clole_3996"/>
<name>F2JKF9_CELLD</name>
<evidence type="ECO:0000313" key="4">
    <source>
        <dbReference type="Proteomes" id="UP000008467"/>
    </source>
</evidence>
<keyword evidence="3" id="KW-0418">Kinase</keyword>
<dbReference type="Pfam" id="PF01326">
    <property type="entry name" value="PPDK_N"/>
    <property type="match status" value="1"/>
</dbReference>
<protein>
    <submittedName>
        <fullName evidence="3">Pyruvate, water dikinase</fullName>
        <ecNumber evidence="3">2.7.9.2</ecNumber>
    </submittedName>
</protein>
<dbReference type="Gene3D" id="3.30.1490.20">
    <property type="entry name" value="ATP-grasp fold, A domain"/>
    <property type="match status" value="1"/>
</dbReference>
<dbReference type="HOGENOM" id="CLU_005950_0_0_9"/>
<keyword evidence="4" id="KW-1185">Reference proteome</keyword>
<feature type="domain" description="PEP-utilising enzyme mobile" evidence="1">
    <location>
        <begin position="796"/>
        <end position="864"/>
    </location>
</feature>
<dbReference type="SUPFAM" id="SSF56059">
    <property type="entry name" value="Glutathione synthetase ATP-binding domain-like"/>
    <property type="match status" value="1"/>
</dbReference>
<evidence type="ECO:0000259" key="1">
    <source>
        <dbReference type="Pfam" id="PF00391"/>
    </source>
</evidence>
<dbReference type="PANTHER" id="PTHR43615">
    <property type="entry name" value="PHOSPHOENOLPYRUVATE SYNTHASE-RELATED"/>
    <property type="match status" value="1"/>
</dbReference>
<organism evidence="3 4">
    <name type="scientific">Cellulosilyticum lentocellum (strain ATCC 49066 / DSM 5427 / NCIMB 11756 / RHM5)</name>
    <name type="common">Clostridium lentocellum</name>
    <dbReference type="NCBI Taxonomy" id="642492"/>
    <lineage>
        <taxon>Bacteria</taxon>
        <taxon>Bacillati</taxon>
        <taxon>Bacillota</taxon>
        <taxon>Clostridia</taxon>
        <taxon>Lachnospirales</taxon>
        <taxon>Cellulosilyticaceae</taxon>
        <taxon>Cellulosilyticum</taxon>
    </lineage>
</organism>
<dbReference type="Pfam" id="PF00391">
    <property type="entry name" value="PEP-utilizers"/>
    <property type="match status" value="1"/>
</dbReference>
<dbReference type="eggNOG" id="COG0574">
    <property type="taxonomic scope" value="Bacteria"/>
</dbReference>
<dbReference type="EMBL" id="CP002582">
    <property type="protein sequence ID" value="ADZ85674.1"/>
    <property type="molecule type" value="Genomic_DNA"/>
</dbReference>
<dbReference type="GO" id="GO:0005524">
    <property type="term" value="F:ATP binding"/>
    <property type="evidence" value="ECO:0007669"/>
    <property type="project" value="InterPro"/>
</dbReference>
<evidence type="ECO:0000259" key="2">
    <source>
        <dbReference type="Pfam" id="PF01326"/>
    </source>
</evidence>